<name>A0A814J512_9BILA</name>
<comment type="caution">
    <text evidence="1">The sequence shown here is derived from an EMBL/GenBank/DDBJ whole genome shotgun (WGS) entry which is preliminary data.</text>
</comment>
<dbReference type="Proteomes" id="UP000663879">
    <property type="component" value="Unassembled WGS sequence"/>
</dbReference>
<evidence type="ECO:0000313" key="1">
    <source>
        <dbReference type="EMBL" id="CAF1032028.1"/>
    </source>
</evidence>
<dbReference type="EMBL" id="CAJNOC010004737">
    <property type="protein sequence ID" value="CAF1032028.1"/>
    <property type="molecule type" value="Genomic_DNA"/>
</dbReference>
<evidence type="ECO:0000313" key="2">
    <source>
        <dbReference type="Proteomes" id="UP000663879"/>
    </source>
</evidence>
<protein>
    <submittedName>
        <fullName evidence="1">Uncharacterized protein</fullName>
    </submittedName>
</protein>
<sequence length="84" mass="10220">MYAEREKERQEKQQAIDNRISTISESDIEAEVNKIWASNGLSTKRKRISKLDRENARKHISKRIRQEEENNVHLRYLERHRDFL</sequence>
<keyword evidence="2" id="KW-1185">Reference proteome</keyword>
<dbReference type="AlphaFoldDB" id="A0A814J512"/>
<proteinExistence type="predicted"/>
<accession>A0A814J512</accession>
<reference evidence="1" key="1">
    <citation type="submission" date="2021-02" db="EMBL/GenBank/DDBJ databases">
        <authorList>
            <person name="Nowell W R."/>
        </authorList>
    </citation>
    <scope>NUCLEOTIDE SEQUENCE</scope>
    <source>
        <strain evidence="1">Ploen Becks lab</strain>
    </source>
</reference>
<organism evidence="1 2">
    <name type="scientific">Brachionus calyciflorus</name>
    <dbReference type="NCBI Taxonomy" id="104777"/>
    <lineage>
        <taxon>Eukaryota</taxon>
        <taxon>Metazoa</taxon>
        <taxon>Spiralia</taxon>
        <taxon>Gnathifera</taxon>
        <taxon>Rotifera</taxon>
        <taxon>Eurotatoria</taxon>
        <taxon>Monogononta</taxon>
        <taxon>Pseudotrocha</taxon>
        <taxon>Ploima</taxon>
        <taxon>Brachionidae</taxon>
        <taxon>Brachionus</taxon>
    </lineage>
</organism>
<gene>
    <name evidence="1" type="ORF">OXX778_LOCUS17916</name>
</gene>
<dbReference type="OrthoDB" id="10183603at2759"/>